<dbReference type="Proteomes" id="UP000821853">
    <property type="component" value="Chromosome 1"/>
</dbReference>
<feature type="compositionally biased region" description="Polar residues" evidence="1">
    <location>
        <begin position="337"/>
        <end position="352"/>
    </location>
</feature>
<evidence type="ECO:0008006" key="4">
    <source>
        <dbReference type="Google" id="ProtNLM"/>
    </source>
</evidence>
<proteinExistence type="predicted"/>
<gene>
    <name evidence="2" type="ORF">HPB48_021173</name>
</gene>
<keyword evidence="3" id="KW-1185">Reference proteome</keyword>
<organism evidence="2 3">
    <name type="scientific">Haemaphysalis longicornis</name>
    <name type="common">Bush tick</name>
    <dbReference type="NCBI Taxonomy" id="44386"/>
    <lineage>
        <taxon>Eukaryota</taxon>
        <taxon>Metazoa</taxon>
        <taxon>Ecdysozoa</taxon>
        <taxon>Arthropoda</taxon>
        <taxon>Chelicerata</taxon>
        <taxon>Arachnida</taxon>
        <taxon>Acari</taxon>
        <taxon>Parasitiformes</taxon>
        <taxon>Ixodida</taxon>
        <taxon>Ixodoidea</taxon>
        <taxon>Ixodidae</taxon>
        <taxon>Haemaphysalinae</taxon>
        <taxon>Haemaphysalis</taxon>
    </lineage>
</organism>
<dbReference type="OMA" id="ITEINHT"/>
<comment type="caution">
    <text evidence="2">The sequence shown here is derived from an EMBL/GenBank/DDBJ whole genome shotgun (WGS) entry which is preliminary data.</text>
</comment>
<evidence type="ECO:0000313" key="3">
    <source>
        <dbReference type="Proteomes" id="UP000821853"/>
    </source>
</evidence>
<accession>A0A9J6FA87</accession>
<evidence type="ECO:0000256" key="1">
    <source>
        <dbReference type="SAM" id="MobiDB-lite"/>
    </source>
</evidence>
<dbReference type="EMBL" id="JABSTR010000001">
    <property type="protein sequence ID" value="KAH9359707.1"/>
    <property type="molecule type" value="Genomic_DNA"/>
</dbReference>
<dbReference type="AlphaFoldDB" id="A0A9J6FA87"/>
<sequence length="469" mass="52429">MEDGWNHPVQQPNQGEPRKLTLRAAGSLQLSQVMPLALHRLLSLTVGLTSEEAAGMMTTIEPFKNILIITSDSANAIRKILSVTQLSVNQVNHPVSVYAPAARETCKGVIHQVERSTDPATLQQLLTAPQGYTILSARMMGNTTAAIITFAGTYVPFTVSLGGAVHRCKPHRPKAQICYKCLGLGHRADVCTRSTLIRCPNCGHSNKDEAHTCIIKCVKCLGPHRSDDATCPKKLEADAVVRKQAFLKRLNIRKHATATLERASHRGDLSPLDKEVPSRGPQESRKQPEDPFPTLRREPTPPQHKESRPNKPSPPKKVSQPLSQKHIHRTYRDALTPRTTPTIPIYNSQAYQQHVEAQPAPPPSAQPMESTSMDTTSEAREDTAPQNKRTRTENDEAQVPSEEMTRTFQAFMQEMRYEMQLMKQQITEINHTVELRIKTHAKELFQPIQQQMHALKVQLDAIMQKLNGQ</sequence>
<protein>
    <recommendedName>
        <fullName evidence="4">CCHC-type domain-containing protein</fullName>
    </recommendedName>
</protein>
<feature type="compositionally biased region" description="Basic and acidic residues" evidence="1">
    <location>
        <begin position="262"/>
        <end position="309"/>
    </location>
</feature>
<name>A0A9J6FA87_HAELO</name>
<reference evidence="2 3" key="1">
    <citation type="journal article" date="2020" name="Cell">
        <title>Large-Scale Comparative Analyses of Tick Genomes Elucidate Their Genetic Diversity and Vector Capacities.</title>
        <authorList>
            <consortium name="Tick Genome and Microbiome Consortium (TIGMIC)"/>
            <person name="Jia N."/>
            <person name="Wang J."/>
            <person name="Shi W."/>
            <person name="Du L."/>
            <person name="Sun Y."/>
            <person name="Zhan W."/>
            <person name="Jiang J.F."/>
            <person name="Wang Q."/>
            <person name="Zhang B."/>
            <person name="Ji P."/>
            <person name="Bell-Sakyi L."/>
            <person name="Cui X.M."/>
            <person name="Yuan T.T."/>
            <person name="Jiang B.G."/>
            <person name="Yang W.F."/>
            <person name="Lam T.T."/>
            <person name="Chang Q.C."/>
            <person name="Ding S.J."/>
            <person name="Wang X.J."/>
            <person name="Zhu J.G."/>
            <person name="Ruan X.D."/>
            <person name="Zhao L."/>
            <person name="Wei J.T."/>
            <person name="Ye R.Z."/>
            <person name="Que T.C."/>
            <person name="Du C.H."/>
            <person name="Zhou Y.H."/>
            <person name="Cheng J.X."/>
            <person name="Dai P.F."/>
            <person name="Guo W.B."/>
            <person name="Han X.H."/>
            <person name="Huang E.J."/>
            <person name="Li L.F."/>
            <person name="Wei W."/>
            <person name="Gao Y.C."/>
            <person name="Liu J.Z."/>
            <person name="Shao H.Z."/>
            <person name="Wang X."/>
            <person name="Wang C.C."/>
            <person name="Yang T.C."/>
            <person name="Huo Q.B."/>
            <person name="Li W."/>
            <person name="Chen H.Y."/>
            <person name="Chen S.E."/>
            <person name="Zhou L.G."/>
            <person name="Ni X.B."/>
            <person name="Tian J.H."/>
            <person name="Sheng Y."/>
            <person name="Liu T."/>
            <person name="Pan Y.S."/>
            <person name="Xia L.Y."/>
            <person name="Li J."/>
            <person name="Zhao F."/>
            <person name="Cao W.C."/>
        </authorList>
    </citation>
    <scope>NUCLEOTIDE SEQUENCE [LARGE SCALE GENOMIC DNA]</scope>
    <source>
        <strain evidence="2">HaeL-2018</strain>
    </source>
</reference>
<evidence type="ECO:0000313" key="2">
    <source>
        <dbReference type="EMBL" id="KAH9359707.1"/>
    </source>
</evidence>
<dbReference type="VEuPathDB" id="VectorBase:HLOH_064077"/>
<feature type="region of interest" description="Disordered" evidence="1">
    <location>
        <begin position="258"/>
        <end position="402"/>
    </location>
</feature>